<sequence length="100" mass="11463">MFDKLCELVDDLTTIDTDYLRCPACTGRNGFYRGRRPAGRDYRCRDCGTEYAPGEYRARAYSCPCCGSPDARYQETLGKRVYVCCRDCGWIYAVRVAEVK</sequence>
<name>A0A6H1ZAE0_9ZZZZ</name>
<reference evidence="1" key="1">
    <citation type="submission" date="2020-03" db="EMBL/GenBank/DDBJ databases">
        <title>The deep terrestrial virosphere.</title>
        <authorList>
            <person name="Holmfeldt K."/>
            <person name="Nilsson E."/>
            <person name="Simone D."/>
            <person name="Lopez-Fernandez M."/>
            <person name="Wu X."/>
            <person name="de Brujin I."/>
            <person name="Lundin D."/>
            <person name="Andersson A."/>
            <person name="Bertilsson S."/>
            <person name="Dopson M."/>
        </authorList>
    </citation>
    <scope>NUCLEOTIDE SEQUENCE</scope>
    <source>
        <strain evidence="1">TM448A00111</strain>
        <strain evidence="2">TM448B00196</strain>
    </source>
</reference>
<organism evidence="1">
    <name type="scientific">viral metagenome</name>
    <dbReference type="NCBI Taxonomy" id="1070528"/>
    <lineage>
        <taxon>unclassified sequences</taxon>
        <taxon>metagenomes</taxon>
        <taxon>organismal metagenomes</taxon>
    </lineage>
</organism>
<protein>
    <submittedName>
        <fullName evidence="1">Uncharacterized protein</fullName>
    </submittedName>
</protein>
<dbReference type="AlphaFoldDB" id="A0A6H1ZAE0"/>
<proteinExistence type="predicted"/>
<accession>A0A6H1ZAE0</accession>
<evidence type="ECO:0000313" key="1">
    <source>
        <dbReference type="EMBL" id="QJA44498.1"/>
    </source>
</evidence>
<gene>
    <name evidence="1" type="ORF">TM448A00111_0001</name>
    <name evidence="2" type="ORF">TM448B00196_0001</name>
</gene>
<evidence type="ECO:0000313" key="2">
    <source>
        <dbReference type="EMBL" id="QJH94214.1"/>
    </source>
</evidence>
<dbReference type="EMBL" id="MT144598">
    <property type="protein sequence ID" value="QJH94214.1"/>
    <property type="molecule type" value="Genomic_DNA"/>
</dbReference>
<dbReference type="EMBL" id="MT143977">
    <property type="protein sequence ID" value="QJA44498.1"/>
    <property type="molecule type" value="Genomic_DNA"/>
</dbReference>